<evidence type="ECO:0000256" key="2">
    <source>
        <dbReference type="ARBA" id="ARBA00023315"/>
    </source>
</evidence>
<comment type="caution">
    <text evidence="4">The sequence shown here is derived from an EMBL/GenBank/DDBJ whole genome shotgun (WGS) entry which is preliminary data.</text>
</comment>
<evidence type="ECO:0000259" key="3">
    <source>
        <dbReference type="PROSITE" id="PS51186"/>
    </source>
</evidence>
<dbReference type="SUPFAM" id="SSF55729">
    <property type="entry name" value="Acyl-CoA N-acyltransferases (Nat)"/>
    <property type="match status" value="1"/>
</dbReference>
<sequence>MNLQPAASREIDEITGFLRDCDLTVSGLDVPSTRLWTLREPSAGMMVALTGFELSSDGADALIRSVAVHPEYRGQRLGHRLAQFAVDEARCAGASRAWLFSRRSGGFWQKLGFTRVDVQDLAAALESTHQVKLFIQTGQLLNEVAWTRPLEPHAAD</sequence>
<dbReference type="Gene3D" id="3.40.630.30">
    <property type="match status" value="1"/>
</dbReference>
<protein>
    <recommendedName>
        <fullName evidence="3">N-acetyltransferase domain-containing protein</fullName>
    </recommendedName>
</protein>
<name>A0A4Y4DR13_GLUUR</name>
<dbReference type="GO" id="GO:0016747">
    <property type="term" value="F:acyltransferase activity, transferring groups other than amino-acyl groups"/>
    <property type="evidence" value="ECO:0007669"/>
    <property type="project" value="InterPro"/>
</dbReference>
<dbReference type="Pfam" id="PF00583">
    <property type="entry name" value="Acetyltransf_1"/>
    <property type="match status" value="1"/>
</dbReference>
<gene>
    <name evidence="4" type="ORF">AUR04nite_33140</name>
</gene>
<evidence type="ECO:0000313" key="4">
    <source>
        <dbReference type="EMBL" id="GED07782.1"/>
    </source>
</evidence>
<dbReference type="InterPro" id="IPR016181">
    <property type="entry name" value="Acyl_CoA_acyltransferase"/>
</dbReference>
<evidence type="ECO:0000313" key="5">
    <source>
        <dbReference type="Proteomes" id="UP000316612"/>
    </source>
</evidence>
<proteinExistence type="predicted"/>
<dbReference type="RefSeq" id="WP_246055579.1">
    <property type="nucleotide sequence ID" value="NZ_BAAAJL010000002.1"/>
</dbReference>
<dbReference type="InterPro" id="IPR050832">
    <property type="entry name" value="Bact_Acetyltransf"/>
</dbReference>
<keyword evidence="5" id="KW-1185">Reference proteome</keyword>
<keyword evidence="1" id="KW-0808">Transferase</keyword>
<organism evidence="4 5">
    <name type="scientific">Glutamicibacter uratoxydans</name>
    <name type="common">Arthrobacter uratoxydans</name>
    <dbReference type="NCBI Taxonomy" id="43667"/>
    <lineage>
        <taxon>Bacteria</taxon>
        <taxon>Bacillati</taxon>
        <taxon>Actinomycetota</taxon>
        <taxon>Actinomycetes</taxon>
        <taxon>Micrococcales</taxon>
        <taxon>Micrococcaceae</taxon>
        <taxon>Glutamicibacter</taxon>
    </lineage>
</organism>
<dbReference type="InterPro" id="IPR000182">
    <property type="entry name" value="GNAT_dom"/>
</dbReference>
<dbReference type="PANTHER" id="PTHR43877">
    <property type="entry name" value="AMINOALKYLPHOSPHONATE N-ACETYLTRANSFERASE-RELATED-RELATED"/>
    <property type="match status" value="1"/>
</dbReference>
<keyword evidence="2" id="KW-0012">Acyltransferase</keyword>
<dbReference type="EMBL" id="BJNY01000027">
    <property type="protein sequence ID" value="GED07782.1"/>
    <property type="molecule type" value="Genomic_DNA"/>
</dbReference>
<evidence type="ECO:0000256" key="1">
    <source>
        <dbReference type="ARBA" id="ARBA00022679"/>
    </source>
</evidence>
<dbReference type="CDD" id="cd04301">
    <property type="entry name" value="NAT_SF"/>
    <property type="match status" value="1"/>
</dbReference>
<feature type="domain" description="N-acetyltransferase" evidence="3">
    <location>
        <begin position="1"/>
        <end position="132"/>
    </location>
</feature>
<dbReference type="Proteomes" id="UP000316612">
    <property type="component" value="Unassembled WGS sequence"/>
</dbReference>
<accession>A0A4Y4DR13</accession>
<dbReference type="PROSITE" id="PS51186">
    <property type="entry name" value="GNAT"/>
    <property type="match status" value="1"/>
</dbReference>
<reference evidence="4 5" key="1">
    <citation type="submission" date="2019-06" db="EMBL/GenBank/DDBJ databases">
        <title>Whole genome shotgun sequence of Glutamicibacter uratoxydans NBRC 15515.</title>
        <authorList>
            <person name="Hosoyama A."/>
            <person name="Uohara A."/>
            <person name="Ohji S."/>
            <person name="Ichikawa N."/>
        </authorList>
    </citation>
    <scope>NUCLEOTIDE SEQUENCE [LARGE SCALE GENOMIC DNA]</scope>
    <source>
        <strain evidence="4 5">NBRC 15515</strain>
    </source>
</reference>
<dbReference type="AlphaFoldDB" id="A0A4Y4DR13"/>